<dbReference type="Pfam" id="PF19609">
    <property type="entry name" value="DUF6114"/>
    <property type="match status" value="1"/>
</dbReference>
<protein>
    <submittedName>
        <fullName evidence="2">Uncharacterized protein</fullName>
    </submittedName>
</protein>
<gene>
    <name evidence="2" type="ORF">JFN87_17880</name>
</gene>
<comment type="caution">
    <text evidence="2">The sequence shown here is derived from an EMBL/GenBank/DDBJ whole genome shotgun (WGS) entry which is preliminary data.</text>
</comment>
<dbReference type="PROSITE" id="PS51257">
    <property type="entry name" value="PROKAR_LIPOPROTEIN"/>
    <property type="match status" value="1"/>
</dbReference>
<sequence>MPAERQRGFRGWRRRRPFWGGLCVLLGGCETLLSERANISVVLHAGAESLAGYLLPAVVAICGLLIIFNPMHRLFYSVISVLCSLGTWVTSNLGGFVVGMLLGLVGSSLAFGWLPDQEPRRRRRGKAGAARA</sequence>
<dbReference type="EMBL" id="JAGIQL010000069">
    <property type="protein sequence ID" value="MBP0459361.1"/>
    <property type="molecule type" value="Genomic_DNA"/>
</dbReference>
<keyword evidence="3" id="KW-1185">Reference proteome</keyword>
<reference evidence="2" key="1">
    <citation type="submission" date="2021-03" db="EMBL/GenBank/DDBJ databases">
        <title>Whole genome sequence of Streptomyces bomunensis MMS17-BM035.</title>
        <authorList>
            <person name="Lee J.H."/>
        </authorList>
    </citation>
    <scope>NUCLEOTIDE SEQUENCE</scope>
    <source>
        <strain evidence="2">MMS17-BM035</strain>
    </source>
</reference>
<keyword evidence="1" id="KW-0812">Transmembrane</keyword>
<evidence type="ECO:0000313" key="3">
    <source>
        <dbReference type="Proteomes" id="UP000670475"/>
    </source>
</evidence>
<dbReference type="InterPro" id="IPR046096">
    <property type="entry name" value="DUF6114"/>
</dbReference>
<proteinExistence type="predicted"/>
<dbReference type="AlphaFoldDB" id="A0A940MHL0"/>
<organism evidence="2 3">
    <name type="scientific">Streptomyces montanisoli</name>
    <dbReference type="NCBI Taxonomy" id="2798581"/>
    <lineage>
        <taxon>Bacteria</taxon>
        <taxon>Bacillati</taxon>
        <taxon>Actinomycetota</taxon>
        <taxon>Actinomycetes</taxon>
        <taxon>Kitasatosporales</taxon>
        <taxon>Streptomycetaceae</taxon>
        <taxon>Streptomyces</taxon>
    </lineage>
</organism>
<evidence type="ECO:0000256" key="1">
    <source>
        <dbReference type="SAM" id="Phobius"/>
    </source>
</evidence>
<dbReference type="Proteomes" id="UP000670475">
    <property type="component" value="Unassembled WGS sequence"/>
</dbReference>
<name>A0A940MHL0_9ACTN</name>
<feature type="transmembrane region" description="Helical" evidence="1">
    <location>
        <begin position="96"/>
        <end position="114"/>
    </location>
</feature>
<keyword evidence="1" id="KW-0472">Membrane</keyword>
<feature type="transmembrane region" description="Helical" evidence="1">
    <location>
        <begin position="50"/>
        <end position="67"/>
    </location>
</feature>
<evidence type="ECO:0000313" key="2">
    <source>
        <dbReference type="EMBL" id="MBP0459361.1"/>
    </source>
</evidence>
<accession>A0A940MHL0</accession>
<keyword evidence="1" id="KW-1133">Transmembrane helix</keyword>